<dbReference type="NCBIfam" id="TIGR00150">
    <property type="entry name" value="T6A_YjeE"/>
    <property type="match status" value="1"/>
</dbReference>
<dbReference type="GO" id="GO:0005524">
    <property type="term" value="F:ATP binding"/>
    <property type="evidence" value="ECO:0007669"/>
    <property type="project" value="UniProtKB-KW"/>
</dbReference>
<dbReference type="EC" id="2.7.7.87" evidence="3"/>
<reference evidence="13 14" key="1">
    <citation type="journal article" date="2015" name="Nature">
        <title>rRNA introns, odd ribosomes, and small enigmatic genomes across a large radiation of phyla.</title>
        <authorList>
            <person name="Brown C.T."/>
            <person name="Hug L.A."/>
            <person name="Thomas B.C."/>
            <person name="Sharon I."/>
            <person name="Castelle C.J."/>
            <person name="Singh A."/>
            <person name="Wilkins M.J."/>
            <person name="Williams K.H."/>
            <person name="Banfield J.F."/>
        </authorList>
    </citation>
    <scope>NUCLEOTIDE SEQUENCE [LARGE SCALE GENOMIC DNA]</scope>
</reference>
<evidence type="ECO:0000256" key="7">
    <source>
        <dbReference type="ARBA" id="ARBA00022695"/>
    </source>
</evidence>
<dbReference type="GO" id="GO:0000049">
    <property type="term" value="F:tRNA binding"/>
    <property type="evidence" value="ECO:0007669"/>
    <property type="project" value="TreeGrafter"/>
</dbReference>
<comment type="catalytic activity">
    <reaction evidence="11">
        <text>L-threonine + hydrogencarbonate + ATP = L-threonylcarbamoyladenylate + diphosphate + H2O</text>
        <dbReference type="Rhea" id="RHEA:36407"/>
        <dbReference type="ChEBI" id="CHEBI:15377"/>
        <dbReference type="ChEBI" id="CHEBI:17544"/>
        <dbReference type="ChEBI" id="CHEBI:30616"/>
        <dbReference type="ChEBI" id="CHEBI:33019"/>
        <dbReference type="ChEBI" id="CHEBI:57926"/>
        <dbReference type="ChEBI" id="CHEBI:73682"/>
        <dbReference type="EC" id="2.7.7.87"/>
    </reaction>
</comment>
<dbReference type="InterPro" id="IPR050156">
    <property type="entry name" value="TC-AMP_synthase_SUA5"/>
</dbReference>
<evidence type="ECO:0000256" key="5">
    <source>
        <dbReference type="ARBA" id="ARBA00022679"/>
    </source>
</evidence>
<dbReference type="GO" id="GO:0005737">
    <property type="term" value="C:cytoplasm"/>
    <property type="evidence" value="ECO:0007669"/>
    <property type="project" value="UniProtKB-SubCell"/>
</dbReference>
<dbReference type="GO" id="GO:0006450">
    <property type="term" value="P:regulation of translational fidelity"/>
    <property type="evidence" value="ECO:0007669"/>
    <property type="project" value="TreeGrafter"/>
</dbReference>
<dbReference type="Gene3D" id="3.90.870.10">
    <property type="entry name" value="DHBP synthase"/>
    <property type="match status" value="1"/>
</dbReference>
<dbReference type="EMBL" id="LBPR01000004">
    <property type="protein sequence ID" value="KKP62827.1"/>
    <property type="molecule type" value="Genomic_DNA"/>
</dbReference>
<organism evidence="13 14">
    <name type="scientific">Candidatus Roizmanbacteria bacterium GW2011_GWC2_34_23</name>
    <dbReference type="NCBI Taxonomy" id="1618484"/>
    <lineage>
        <taxon>Bacteria</taxon>
        <taxon>Candidatus Roizmaniibacteriota</taxon>
    </lineage>
</organism>
<evidence type="ECO:0000256" key="2">
    <source>
        <dbReference type="ARBA" id="ARBA00007663"/>
    </source>
</evidence>
<evidence type="ECO:0000256" key="3">
    <source>
        <dbReference type="ARBA" id="ARBA00012584"/>
    </source>
</evidence>
<feature type="domain" description="YrdC-like" evidence="12">
    <location>
        <begin position="12"/>
        <end position="200"/>
    </location>
</feature>
<evidence type="ECO:0000256" key="10">
    <source>
        <dbReference type="ARBA" id="ARBA00029774"/>
    </source>
</evidence>
<dbReference type="Pfam" id="PF01300">
    <property type="entry name" value="Sua5_yciO_yrdC"/>
    <property type="match status" value="1"/>
</dbReference>
<dbReference type="PATRIC" id="fig|1618484.3.peg.235"/>
<keyword evidence="9" id="KW-0067">ATP-binding</keyword>
<evidence type="ECO:0000256" key="4">
    <source>
        <dbReference type="ARBA" id="ARBA00022490"/>
    </source>
</evidence>
<dbReference type="PANTHER" id="PTHR17490">
    <property type="entry name" value="SUA5"/>
    <property type="match status" value="1"/>
</dbReference>
<comment type="subcellular location">
    <subcellularLocation>
        <location evidence="1">Cytoplasm</location>
    </subcellularLocation>
</comment>
<dbReference type="InterPro" id="IPR017945">
    <property type="entry name" value="DHBP_synth_RibB-like_a/b_dom"/>
</dbReference>
<dbReference type="InterPro" id="IPR006070">
    <property type="entry name" value="Sua5-like_dom"/>
</dbReference>
<dbReference type="PANTHER" id="PTHR17490:SF16">
    <property type="entry name" value="THREONYLCARBAMOYL-AMP SYNTHASE"/>
    <property type="match status" value="1"/>
</dbReference>
<evidence type="ECO:0000256" key="11">
    <source>
        <dbReference type="ARBA" id="ARBA00048366"/>
    </source>
</evidence>
<keyword evidence="8" id="KW-0547">Nucleotide-binding</keyword>
<evidence type="ECO:0000256" key="9">
    <source>
        <dbReference type="ARBA" id="ARBA00022840"/>
    </source>
</evidence>
<protein>
    <recommendedName>
        <fullName evidence="10">L-threonylcarbamoyladenylate synthase</fullName>
        <ecNumber evidence="3">2.7.7.87</ecNumber>
    </recommendedName>
    <alternativeName>
        <fullName evidence="10">L-threonylcarbamoyladenylate synthase</fullName>
    </alternativeName>
</protein>
<dbReference type="InterPro" id="IPR027417">
    <property type="entry name" value="P-loop_NTPase"/>
</dbReference>
<dbReference type="GO" id="GO:0061710">
    <property type="term" value="F:L-threonylcarbamoyladenylate synthase"/>
    <property type="evidence" value="ECO:0007669"/>
    <property type="project" value="UniProtKB-EC"/>
</dbReference>
<comment type="similarity">
    <text evidence="2">Belongs to the SUA5 family.</text>
</comment>
<accession>A0A0G0E658</accession>
<keyword evidence="4" id="KW-0963">Cytoplasm</keyword>
<name>A0A0G0E658_9BACT</name>
<evidence type="ECO:0000256" key="1">
    <source>
        <dbReference type="ARBA" id="ARBA00004496"/>
    </source>
</evidence>
<dbReference type="InterPro" id="IPR003442">
    <property type="entry name" value="T6A_TsaE"/>
</dbReference>
<evidence type="ECO:0000313" key="13">
    <source>
        <dbReference type="EMBL" id="KKP62827.1"/>
    </source>
</evidence>
<dbReference type="Gene3D" id="3.40.50.300">
    <property type="entry name" value="P-loop containing nucleotide triphosphate hydrolases"/>
    <property type="match status" value="1"/>
</dbReference>
<sequence length="352" mass="40039">MRTTKINQENYRKAINQSVKVLEEGGLIIFPTDTVYGLLVDATNEQAVKKLIIFKNRPAGKPISVFCNLDLLNQLVTINNQQLTTLKQILPGPFTVILPSKHNVNKLLESESGTLGIRVPMYRYIEVLVNKFKKPITATSANLAGRSPHYSIKTLFNELAEKQKQLIDLVIDAGTLFKNKPSTVVDLTQSDVKILRQGDINFLKKSKTFLSKTSEETKNIAKKIFQSYRQGNALSLQNKPLIFIIEGEMGVGKTVFVKGIGEQLGIKNIISPTYVIYYEYKNFYHFDLCNIENNDEFKHLGLEKFLIPENILCFEWGEKAGEIIELLKSRGEIVYVRMKYVNEGEREIIVKD</sequence>
<dbReference type="AlphaFoldDB" id="A0A0G0E658"/>
<dbReference type="NCBIfam" id="TIGR00057">
    <property type="entry name" value="L-threonylcarbamoyladenylate synthase"/>
    <property type="match status" value="1"/>
</dbReference>
<dbReference type="GO" id="GO:0002949">
    <property type="term" value="P:tRNA threonylcarbamoyladenosine modification"/>
    <property type="evidence" value="ECO:0007669"/>
    <property type="project" value="InterPro"/>
</dbReference>
<proteinExistence type="inferred from homology"/>
<keyword evidence="6" id="KW-0819">tRNA processing</keyword>
<dbReference type="SUPFAM" id="SSF55821">
    <property type="entry name" value="YrdC/RibB"/>
    <property type="match status" value="1"/>
</dbReference>
<dbReference type="PROSITE" id="PS51163">
    <property type="entry name" value="YRDC"/>
    <property type="match status" value="1"/>
</dbReference>
<dbReference type="Pfam" id="PF02367">
    <property type="entry name" value="TsaE"/>
    <property type="match status" value="1"/>
</dbReference>
<evidence type="ECO:0000259" key="12">
    <source>
        <dbReference type="PROSITE" id="PS51163"/>
    </source>
</evidence>
<dbReference type="Proteomes" id="UP000034004">
    <property type="component" value="Unassembled WGS sequence"/>
</dbReference>
<keyword evidence="5" id="KW-0808">Transferase</keyword>
<evidence type="ECO:0000256" key="8">
    <source>
        <dbReference type="ARBA" id="ARBA00022741"/>
    </source>
</evidence>
<evidence type="ECO:0000256" key="6">
    <source>
        <dbReference type="ARBA" id="ARBA00022694"/>
    </source>
</evidence>
<keyword evidence="7" id="KW-0548">Nucleotidyltransferase</keyword>
<evidence type="ECO:0000313" key="14">
    <source>
        <dbReference type="Proteomes" id="UP000034004"/>
    </source>
</evidence>
<dbReference type="SUPFAM" id="SSF52540">
    <property type="entry name" value="P-loop containing nucleoside triphosphate hydrolases"/>
    <property type="match status" value="1"/>
</dbReference>
<comment type="caution">
    <text evidence="13">The sequence shown here is derived from an EMBL/GenBank/DDBJ whole genome shotgun (WGS) entry which is preliminary data.</text>
</comment>
<dbReference type="STRING" id="1618484.UR56_C0004G0020"/>
<dbReference type="GO" id="GO:0003725">
    <property type="term" value="F:double-stranded RNA binding"/>
    <property type="evidence" value="ECO:0007669"/>
    <property type="project" value="InterPro"/>
</dbReference>
<gene>
    <name evidence="13" type="ORF">UR56_C0004G0020</name>
</gene>